<proteinExistence type="predicted"/>
<dbReference type="Proteomes" id="UP001649381">
    <property type="component" value="Unassembled WGS sequence"/>
</dbReference>
<dbReference type="EMBL" id="JAKIJS010000001">
    <property type="protein sequence ID" value="MCF6138219.1"/>
    <property type="molecule type" value="Genomic_DNA"/>
</dbReference>
<evidence type="ECO:0008006" key="4">
    <source>
        <dbReference type="Google" id="ProtNLM"/>
    </source>
</evidence>
<sequence>MQKKPSKKPETYQMDANGEFEVQQQIMQSYQSGVVDQTVEHETPNQLEDENRLK</sequence>
<evidence type="ECO:0000313" key="3">
    <source>
        <dbReference type="Proteomes" id="UP001649381"/>
    </source>
</evidence>
<reference evidence="2 3" key="1">
    <citation type="submission" date="2022-01" db="EMBL/GenBank/DDBJ databases">
        <title>Alkalihalobacillus sp. EGI L200015, a novel bacterium isolated from a salt lake sediment.</title>
        <authorList>
            <person name="Gao L."/>
            <person name="Fang B.-Z."/>
            <person name="Li W.-J."/>
        </authorList>
    </citation>
    <scope>NUCLEOTIDE SEQUENCE [LARGE SCALE GENOMIC DNA]</scope>
    <source>
        <strain evidence="2 3">KCTC 12718</strain>
    </source>
</reference>
<accession>A0ABS9GZV4</accession>
<gene>
    <name evidence="2" type="ORF">L2716_10830</name>
</gene>
<keyword evidence="3" id="KW-1185">Reference proteome</keyword>
<comment type="caution">
    <text evidence="2">The sequence shown here is derived from an EMBL/GenBank/DDBJ whole genome shotgun (WGS) entry which is preliminary data.</text>
</comment>
<feature type="region of interest" description="Disordered" evidence="1">
    <location>
        <begin position="35"/>
        <end position="54"/>
    </location>
</feature>
<protein>
    <recommendedName>
        <fullName evidence="4">DUF4025 domain-containing protein</fullName>
    </recommendedName>
</protein>
<dbReference type="RefSeq" id="WP_236334469.1">
    <property type="nucleotide sequence ID" value="NZ_JAKIJS010000001.1"/>
</dbReference>
<feature type="compositionally biased region" description="Basic and acidic residues" evidence="1">
    <location>
        <begin position="38"/>
        <end position="54"/>
    </location>
</feature>
<evidence type="ECO:0000313" key="2">
    <source>
        <dbReference type="EMBL" id="MCF6138219.1"/>
    </source>
</evidence>
<organism evidence="2 3">
    <name type="scientific">Pseudalkalibacillus berkeleyi</name>
    <dbReference type="NCBI Taxonomy" id="1069813"/>
    <lineage>
        <taxon>Bacteria</taxon>
        <taxon>Bacillati</taxon>
        <taxon>Bacillota</taxon>
        <taxon>Bacilli</taxon>
        <taxon>Bacillales</taxon>
        <taxon>Fictibacillaceae</taxon>
        <taxon>Pseudalkalibacillus</taxon>
    </lineage>
</organism>
<evidence type="ECO:0000256" key="1">
    <source>
        <dbReference type="SAM" id="MobiDB-lite"/>
    </source>
</evidence>
<name>A0ABS9GZV4_9BACL</name>